<keyword evidence="1" id="KW-0472">Membrane</keyword>
<accession>A0ABP6LJW3</accession>
<feature type="transmembrane region" description="Helical" evidence="1">
    <location>
        <begin position="12"/>
        <end position="34"/>
    </location>
</feature>
<organism evidence="2 3">
    <name type="scientific">Streptomyces glomeratus</name>
    <dbReference type="NCBI Taxonomy" id="284452"/>
    <lineage>
        <taxon>Bacteria</taxon>
        <taxon>Bacillati</taxon>
        <taxon>Actinomycetota</taxon>
        <taxon>Actinomycetes</taxon>
        <taxon>Kitasatosporales</taxon>
        <taxon>Streptomycetaceae</taxon>
        <taxon>Streptomyces</taxon>
    </lineage>
</organism>
<reference evidence="3" key="1">
    <citation type="journal article" date="2019" name="Int. J. Syst. Evol. Microbiol.">
        <title>The Global Catalogue of Microorganisms (GCM) 10K type strain sequencing project: providing services to taxonomists for standard genome sequencing and annotation.</title>
        <authorList>
            <consortium name="The Broad Institute Genomics Platform"/>
            <consortium name="The Broad Institute Genome Sequencing Center for Infectious Disease"/>
            <person name="Wu L."/>
            <person name="Ma J."/>
        </authorList>
    </citation>
    <scope>NUCLEOTIDE SEQUENCE [LARGE SCALE GENOMIC DNA]</scope>
    <source>
        <strain evidence="3">JCM 9091</strain>
    </source>
</reference>
<keyword evidence="1" id="KW-0812">Transmembrane</keyword>
<protein>
    <submittedName>
        <fullName evidence="2">Uncharacterized protein</fullName>
    </submittedName>
</protein>
<keyword evidence="3" id="KW-1185">Reference proteome</keyword>
<gene>
    <name evidence="2" type="ORF">GCM10010448_34190</name>
</gene>
<keyword evidence="1" id="KW-1133">Transmembrane helix</keyword>
<proteinExistence type="predicted"/>
<sequence>MPRNEPPAWVGALAILFGLAATVWATWCSIVVLIGGTMPLIAVHLETGSILGFILMLFIGEPILITLAYWASMIILVPLAAATSRRPGR</sequence>
<dbReference type="Proteomes" id="UP001501532">
    <property type="component" value="Unassembled WGS sequence"/>
</dbReference>
<dbReference type="RefSeq" id="WP_234519683.1">
    <property type="nucleotide sequence ID" value="NZ_BAAAUF010000024.1"/>
</dbReference>
<name>A0ABP6LJW3_9ACTN</name>
<evidence type="ECO:0000313" key="3">
    <source>
        <dbReference type="Proteomes" id="UP001501532"/>
    </source>
</evidence>
<comment type="caution">
    <text evidence="2">The sequence shown here is derived from an EMBL/GenBank/DDBJ whole genome shotgun (WGS) entry which is preliminary data.</text>
</comment>
<dbReference type="EMBL" id="BAAAUF010000024">
    <property type="protein sequence ID" value="GAA3048252.1"/>
    <property type="molecule type" value="Genomic_DNA"/>
</dbReference>
<evidence type="ECO:0000313" key="2">
    <source>
        <dbReference type="EMBL" id="GAA3048252.1"/>
    </source>
</evidence>
<evidence type="ECO:0000256" key="1">
    <source>
        <dbReference type="SAM" id="Phobius"/>
    </source>
</evidence>